<accession>A0A1T3NT16</accession>
<dbReference type="OrthoDB" id="3626734at2"/>
<proteinExistence type="predicted"/>
<gene>
    <name evidence="1" type="ORF">B4N89_02910</name>
</gene>
<protein>
    <submittedName>
        <fullName evidence="1">Uncharacterized protein</fullName>
    </submittedName>
</protein>
<comment type="caution">
    <text evidence="1">The sequence shown here is derived from an EMBL/GenBank/DDBJ whole genome shotgun (WGS) entry which is preliminary data.</text>
</comment>
<keyword evidence="2" id="KW-1185">Reference proteome</keyword>
<dbReference type="InterPro" id="IPR045428">
    <property type="entry name" value="EACC1"/>
</dbReference>
<organism evidence="1 2">
    <name type="scientific">Embleya scabrispora</name>
    <dbReference type="NCBI Taxonomy" id="159449"/>
    <lineage>
        <taxon>Bacteria</taxon>
        <taxon>Bacillati</taxon>
        <taxon>Actinomycetota</taxon>
        <taxon>Actinomycetes</taxon>
        <taxon>Kitasatosporales</taxon>
        <taxon>Streptomycetaceae</taxon>
        <taxon>Embleya</taxon>
    </lineage>
</organism>
<reference evidence="1 2" key="1">
    <citation type="submission" date="2017-03" db="EMBL/GenBank/DDBJ databases">
        <title>Draft genome sequence of Streptomyces scabrisporus NF3, endophyte isolated from Amphipterygium adstringens.</title>
        <authorList>
            <person name="Vazquez M."/>
            <person name="Ceapa C.D."/>
            <person name="Rodriguez Luna D."/>
            <person name="Sanchez Esquivel S."/>
        </authorList>
    </citation>
    <scope>NUCLEOTIDE SEQUENCE [LARGE SCALE GENOMIC DNA]</scope>
    <source>
        <strain evidence="1 2">NF3</strain>
    </source>
</reference>
<evidence type="ECO:0000313" key="2">
    <source>
        <dbReference type="Proteomes" id="UP000190037"/>
    </source>
</evidence>
<dbReference type="RefSeq" id="WP_078974305.1">
    <property type="nucleotide sequence ID" value="NZ_MWQN01000001.1"/>
</dbReference>
<name>A0A1T3NT16_9ACTN</name>
<sequence>MLVQVRVVGDEGTEVAALQRWLALDPDLRGGAAISYAEDDTTDTMGATLDVVDVVLSNGIGLSGLLVAIAGWRRSRAPITGAGGPDIVVRRGDVEVVLSEATEDDIARAVRALEGPDDSGSPA</sequence>
<evidence type="ECO:0000313" key="1">
    <source>
        <dbReference type="EMBL" id="OPC80037.1"/>
    </source>
</evidence>
<dbReference type="EMBL" id="MWQN01000001">
    <property type="protein sequence ID" value="OPC80037.1"/>
    <property type="molecule type" value="Genomic_DNA"/>
</dbReference>
<dbReference type="Pfam" id="PF19953">
    <property type="entry name" value="EACC1"/>
    <property type="match status" value="1"/>
</dbReference>
<dbReference type="Proteomes" id="UP000190037">
    <property type="component" value="Unassembled WGS sequence"/>
</dbReference>
<dbReference type="AlphaFoldDB" id="A0A1T3NT16"/>